<sequence>MQDENLFHKGFRIATSRLPPTCRGGFGIARPRRTPRRRCPHRSCAACSGPRRRSNAQSSSTTRACVHYRAGNDA</sequence>
<feature type="compositionally biased region" description="Basic residues" evidence="1">
    <location>
        <begin position="30"/>
        <end position="41"/>
    </location>
</feature>
<evidence type="ECO:0000313" key="3">
    <source>
        <dbReference type="Proteomes" id="UP000238982"/>
    </source>
</evidence>
<proteinExistence type="predicted"/>
<organism evidence="2 3">
    <name type="scientific">Burkholderia multivorans</name>
    <dbReference type="NCBI Taxonomy" id="87883"/>
    <lineage>
        <taxon>Bacteria</taxon>
        <taxon>Pseudomonadati</taxon>
        <taxon>Pseudomonadota</taxon>
        <taxon>Betaproteobacteria</taxon>
        <taxon>Burkholderiales</taxon>
        <taxon>Burkholderiaceae</taxon>
        <taxon>Burkholderia</taxon>
        <taxon>Burkholderia cepacia complex</taxon>
    </lineage>
</organism>
<gene>
    <name evidence="2" type="ORF">C6Q15_02650</name>
</gene>
<feature type="region of interest" description="Disordered" evidence="1">
    <location>
        <begin position="24"/>
        <end position="43"/>
    </location>
</feature>
<name>A0A2S9N088_9BURK</name>
<dbReference type="Proteomes" id="UP000238982">
    <property type="component" value="Unassembled WGS sequence"/>
</dbReference>
<reference evidence="2 3" key="1">
    <citation type="submission" date="2018-03" db="EMBL/GenBank/DDBJ databases">
        <authorList>
            <person name="Keele B.F."/>
        </authorList>
    </citation>
    <scope>NUCLEOTIDE SEQUENCE [LARGE SCALE GENOMIC DNA]</scope>
    <source>
        <strain evidence="2 3">AU19729</strain>
    </source>
</reference>
<dbReference type="EMBL" id="PVGH01000017">
    <property type="protein sequence ID" value="PRF65715.1"/>
    <property type="molecule type" value="Genomic_DNA"/>
</dbReference>
<evidence type="ECO:0000256" key="1">
    <source>
        <dbReference type="SAM" id="MobiDB-lite"/>
    </source>
</evidence>
<evidence type="ECO:0000313" key="2">
    <source>
        <dbReference type="EMBL" id="PRF65715.1"/>
    </source>
</evidence>
<accession>A0A2S9N088</accession>
<dbReference type="AlphaFoldDB" id="A0A2S9N088"/>
<comment type="caution">
    <text evidence="2">The sequence shown here is derived from an EMBL/GenBank/DDBJ whole genome shotgun (WGS) entry which is preliminary data.</text>
</comment>
<protein>
    <submittedName>
        <fullName evidence="2">Uncharacterized protein</fullName>
    </submittedName>
</protein>